<dbReference type="EMBL" id="GEBQ01001700">
    <property type="protein sequence ID" value="JAT38277.1"/>
    <property type="molecule type" value="Transcribed_RNA"/>
</dbReference>
<dbReference type="AlphaFoldDB" id="A0A1B6MQQ6"/>
<feature type="region of interest" description="Disordered" evidence="1">
    <location>
        <begin position="80"/>
        <end position="113"/>
    </location>
</feature>
<proteinExistence type="predicted"/>
<reference evidence="2" key="1">
    <citation type="submission" date="2015-11" db="EMBL/GenBank/DDBJ databases">
        <title>De novo transcriptome assembly of four potential Pierce s Disease insect vectors from Arizona vineyards.</title>
        <authorList>
            <person name="Tassone E.E."/>
        </authorList>
    </citation>
    <scope>NUCLEOTIDE SEQUENCE</scope>
</reference>
<accession>A0A1B6MQQ6</accession>
<evidence type="ECO:0000256" key="1">
    <source>
        <dbReference type="SAM" id="MobiDB-lite"/>
    </source>
</evidence>
<evidence type="ECO:0000313" key="2">
    <source>
        <dbReference type="EMBL" id="JAT38277.1"/>
    </source>
</evidence>
<feature type="non-terminal residue" evidence="2">
    <location>
        <position position="1"/>
    </location>
</feature>
<dbReference type="Gene3D" id="2.60.40.150">
    <property type="entry name" value="C2 domain"/>
    <property type="match status" value="1"/>
</dbReference>
<dbReference type="InterPro" id="IPR035892">
    <property type="entry name" value="C2_domain_sf"/>
</dbReference>
<gene>
    <name evidence="2" type="ORF">g.55102</name>
</gene>
<organism evidence="2">
    <name type="scientific">Graphocephala atropunctata</name>
    <dbReference type="NCBI Taxonomy" id="36148"/>
    <lineage>
        <taxon>Eukaryota</taxon>
        <taxon>Metazoa</taxon>
        <taxon>Ecdysozoa</taxon>
        <taxon>Arthropoda</taxon>
        <taxon>Hexapoda</taxon>
        <taxon>Insecta</taxon>
        <taxon>Pterygota</taxon>
        <taxon>Neoptera</taxon>
        <taxon>Paraneoptera</taxon>
        <taxon>Hemiptera</taxon>
        <taxon>Auchenorrhyncha</taxon>
        <taxon>Membracoidea</taxon>
        <taxon>Cicadellidae</taxon>
        <taxon>Cicadellinae</taxon>
        <taxon>Cicadellini</taxon>
        <taxon>Graphocephala</taxon>
    </lineage>
</organism>
<feature type="compositionally biased region" description="Low complexity" evidence="1">
    <location>
        <begin position="80"/>
        <end position="90"/>
    </location>
</feature>
<protein>
    <submittedName>
        <fullName evidence="2">Uncharacterized protein</fullName>
    </submittedName>
</protein>
<feature type="non-terminal residue" evidence="2">
    <location>
        <position position="113"/>
    </location>
</feature>
<name>A0A1B6MQQ6_9HEMI</name>
<sequence>DLLGSYTLVLQKLVQDGRISICDSLVDPNNKPLLATVEFEVTYCPPDGVSTAGSSFSTQQIDLDQQMLIDIEQNIANLERSMSQGRRGSWQSGGGPSRPHRSGLQRGGSLSAP</sequence>